<feature type="compositionally biased region" description="Polar residues" evidence="1">
    <location>
        <begin position="114"/>
        <end position="126"/>
    </location>
</feature>
<feature type="compositionally biased region" description="Low complexity" evidence="1">
    <location>
        <begin position="478"/>
        <end position="508"/>
    </location>
</feature>
<feature type="region of interest" description="Disordered" evidence="1">
    <location>
        <begin position="1609"/>
        <end position="1660"/>
    </location>
</feature>
<dbReference type="GO" id="GO:0030041">
    <property type="term" value="P:actin filament polymerization"/>
    <property type="evidence" value="ECO:0007669"/>
    <property type="project" value="TreeGrafter"/>
</dbReference>
<dbReference type="PANTHER" id="PTHR45691:SF6">
    <property type="entry name" value="PROTEIN DIAPHANOUS"/>
    <property type="match status" value="1"/>
</dbReference>
<feature type="compositionally biased region" description="Low complexity" evidence="1">
    <location>
        <begin position="338"/>
        <end position="347"/>
    </location>
</feature>
<feature type="compositionally biased region" description="Basic and acidic residues" evidence="1">
    <location>
        <begin position="552"/>
        <end position="576"/>
    </location>
</feature>
<feature type="compositionally biased region" description="Pro residues" evidence="1">
    <location>
        <begin position="840"/>
        <end position="855"/>
    </location>
</feature>
<feature type="compositionally biased region" description="Pro residues" evidence="1">
    <location>
        <begin position="1298"/>
        <end position="1308"/>
    </location>
</feature>
<dbReference type="PANTHER" id="PTHR45691">
    <property type="entry name" value="PROTEIN DIAPHANOUS"/>
    <property type="match status" value="1"/>
</dbReference>
<feature type="compositionally biased region" description="Acidic residues" evidence="1">
    <location>
        <begin position="1358"/>
        <end position="1369"/>
    </location>
</feature>
<evidence type="ECO:0000256" key="1">
    <source>
        <dbReference type="SAM" id="MobiDB-lite"/>
    </source>
</evidence>
<feature type="region of interest" description="Disordered" evidence="1">
    <location>
        <begin position="782"/>
        <end position="960"/>
    </location>
</feature>
<dbReference type="RefSeq" id="XP_002956981.1">
    <property type="nucleotide sequence ID" value="XM_002956935.1"/>
</dbReference>
<reference evidence="2 3" key="1">
    <citation type="journal article" date="2010" name="Science">
        <title>Genomic analysis of organismal complexity in the multicellular green alga Volvox carteri.</title>
        <authorList>
            <person name="Prochnik S.E."/>
            <person name="Umen J."/>
            <person name="Nedelcu A.M."/>
            <person name="Hallmann A."/>
            <person name="Miller S.M."/>
            <person name="Nishii I."/>
            <person name="Ferris P."/>
            <person name="Kuo A."/>
            <person name="Mitros T."/>
            <person name="Fritz-Laylin L.K."/>
            <person name="Hellsten U."/>
            <person name="Chapman J."/>
            <person name="Simakov O."/>
            <person name="Rensing S.A."/>
            <person name="Terry A."/>
            <person name="Pangilinan J."/>
            <person name="Kapitonov V."/>
            <person name="Jurka J."/>
            <person name="Salamov A."/>
            <person name="Shapiro H."/>
            <person name="Schmutz J."/>
            <person name="Grimwood J."/>
            <person name="Lindquist E."/>
            <person name="Lucas S."/>
            <person name="Grigoriev I.V."/>
            <person name="Schmitt R."/>
            <person name="Kirk D."/>
            <person name="Rokhsar D.S."/>
        </authorList>
    </citation>
    <scope>NUCLEOTIDE SEQUENCE [LARGE SCALE GENOMIC DNA]</scope>
    <source>
        <strain evidence="3">f. Nagariensis / Eve</strain>
    </source>
</reference>
<dbReference type="OrthoDB" id="553357at2759"/>
<dbReference type="GeneID" id="9622787"/>
<feature type="region of interest" description="Disordered" evidence="1">
    <location>
        <begin position="249"/>
        <end position="282"/>
    </location>
</feature>
<dbReference type="KEGG" id="vcn:VOLCADRAFT_98063"/>
<dbReference type="Proteomes" id="UP000001058">
    <property type="component" value="Unassembled WGS sequence"/>
</dbReference>
<name>D8UEC4_VOLCA</name>
<protein>
    <submittedName>
        <fullName evidence="2">Uncharacterized protein</fullName>
    </submittedName>
</protein>
<feature type="compositionally biased region" description="Polar residues" evidence="1">
    <location>
        <begin position="1206"/>
        <end position="1215"/>
    </location>
</feature>
<feature type="compositionally biased region" description="Pro residues" evidence="1">
    <location>
        <begin position="732"/>
        <end position="741"/>
    </location>
</feature>
<feature type="compositionally biased region" description="Pro residues" evidence="1">
    <location>
        <begin position="193"/>
        <end position="202"/>
    </location>
</feature>
<feature type="compositionally biased region" description="Polar residues" evidence="1">
    <location>
        <begin position="375"/>
        <end position="387"/>
    </location>
</feature>
<dbReference type="GO" id="GO:0005884">
    <property type="term" value="C:actin filament"/>
    <property type="evidence" value="ECO:0007669"/>
    <property type="project" value="TreeGrafter"/>
</dbReference>
<proteinExistence type="predicted"/>
<feature type="region of interest" description="Disordered" evidence="1">
    <location>
        <begin position="114"/>
        <end position="154"/>
    </location>
</feature>
<feature type="region of interest" description="Disordered" evidence="1">
    <location>
        <begin position="1358"/>
        <end position="1388"/>
    </location>
</feature>
<dbReference type="EMBL" id="GL378388">
    <property type="protein sequence ID" value="EFJ41944.1"/>
    <property type="molecule type" value="Genomic_DNA"/>
</dbReference>
<dbReference type="InterPro" id="IPR051412">
    <property type="entry name" value="Formin_Homology_Diaphanous_sf"/>
</dbReference>
<feature type="compositionally biased region" description="Gly residues" evidence="1">
    <location>
        <begin position="1282"/>
        <end position="1293"/>
    </location>
</feature>
<keyword evidence="3" id="KW-1185">Reference proteome</keyword>
<feature type="compositionally biased region" description="Low complexity" evidence="1">
    <location>
        <begin position="1187"/>
        <end position="1198"/>
    </location>
</feature>
<organism evidence="3">
    <name type="scientific">Volvox carteri f. nagariensis</name>
    <dbReference type="NCBI Taxonomy" id="3068"/>
    <lineage>
        <taxon>Eukaryota</taxon>
        <taxon>Viridiplantae</taxon>
        <taxon>Chlorophyta</taxon>
        <taxon>core chlorophytes</taxon>
        <taxon>Chlorophyceae</taxon>
        <taxon>CS clade</taxon>
        <taxon>Chlamydomonadales</taxon>
        <taxon>Volvocaceae</taxon>
        <taxon>Volvox</taxon>
    </lineage>
</organism>
<feature type="compositionally biased region" description="Low complexity" evidence="1">
    <location>
        <begin position="742"/>
        <end position="763"/>
    </location>
</feature>
<feature type="compositionally biased region" description="Pro residues" evidence="1">
    <location>
        <begin position="144"/>
        <end position="154"/>
    </location>
</feature>
<gene>
    <name evidence="2" type="ORF">VOLCADRAFT_98063</name>
</gene>
<feature type="compositionally biased region" description="Low complexity" evidence="1">
    <location>
        <begin position="129"/>
        <end position="143"/>
    </location>
</feature>
<evidence type="ECO:0000313" key="3">
    <source>
        <dbReference type="Proteomes" id="UP000001058"/>
    </source>
</evidence>
<feature type="region of interest" description="Disordered" evidence="1">
    <location>
        <begin position="1282"/>
        <end position="1309"/>
    </location>
</feature>
<feature type="compositionally biased region" description="Pro residues" evidence="1">
    <location>
        <begin position="328"/>
        <end position="337"/>
    </location>
</feature>
<accession>D8UEC4</accession>
<feature type="region of interest" description="Disordered" evidence="1">
    <location>
        <begin position="1011"/>
        <end position="1056"/>
    </location>
</feature>
<feature type="region of interest" description="Disordered" evidence="1">
    <location>
        <begin position="1187"/>
        <end position="1217"/>
    </location>
</feature>
<feature type="region of interest" description="Disordered" evidence="1">
    <location>
        <begin position="731"/>
        <end position="768"/>
    </location>
</feature>
<sequence length="1696" mass="168559">MAYNLCCYNVLQQGNSWLATRNPRGQAGRQFLSPPGMLGNCPLRMRTLYRGALSRRLPVLPPSGGLGRLRFQSTGSFLKADGYACNTPMAEPSLPEDLSGYIHGRRKPTVITTSGLQRQMQPQSGLTEAAPAVGTAPAAASQAPSPPQPSLLPPSLPHVHSQGLLQPLRALMPLPSLPLPGQSQGQAAIMQLPMPPQPPQPPSLEAAQVNNGTGPPCSLPVASSIPLPGPVPHPGGGQAGRGPRSLVMSATCASQSPGEHTDSAQGAVPQSNGGISAGLLPGMPPGPNTFTCPQAPTMMPAAAAAAAVATMAAALQLPRPLLLRRPVPAAPPPPPLPGATAPGLVSSIGGGGGALPSGSRSRDYPQPQPPPQPQRSGGSTTELSVEVSSGTCTGTGGRGAGGSALVAESAGGSCRRYGRTATGVGDLSDGGGCVSAERGDKRKRTATAGPGAVGGAADPSEGARRGLGGVPRGRCALDGRGQQGAQRQLQLQEAGGQEGAQQSDGGSETPSTYPPAGRNTSEGTPRGSRETAPGCRTYDSAHEIGYGSGGDGRTDDRMDVDERVGVSRQRIQGDRRSQRRPPPPPAADDRGVAAAGMYNMGYGYDDDDDGSETPSTTLQLRLLPLLACVRFPGVWRPQSYLAGPCSSEEEETEEVKLQVVVVVAMELMERLLLDLQLLVNVPRTLREKLQLDIPRQSLSCASSTLGTLLPWQQLHSFVVLLRVPPERLPRPGAFPPPPLAPRDPVAPAGGATAGAAPGEAAAAAGGGSGAAVVRPAASKLYTMMDGDGPAPSEQPTVVQQLRHSREREGELGERRGTGTSRPVPAGAGGLLAGQLHHHLPAPPLPQDVPLPPGDPRPTGRGAPPPQPPHAPAAVEDVTSAAVAAAAAAPPQPQPPSHGQQQQQAGSNVGGPYGAFAAVPASHSPGFGAGGSRFRPLAPPPPPSLPVSQFPGTPSPPSAVDPMSWVPWPPLAPPQPPPPPLPSSAPAVAVPAAAGASAAAAAAAALSLQPQQHQSPLSTAPALPTLQLPLPGTSMPPPPPSVTATANAAGTGGGGGGGGFGFVRPPDHVGQVGLMLPPPPGQLLLSPPYRPSGPGFGGTRTGGATAAPGGCGGFGAMPPPLPPLFASRLGMPPLPAPGPPITVQSYAGMPAVQMDPHEAWFAKHVAGAAAAGTAAAAQVGALPPGVAQVATQGQQQQQLQDDEQLSGKGNDTNGNGKENGLEVAAVADAAPAGEAAGGGVGVTTGGPITCTAGAAAEPPELPQQQPQQPPEVAVELCAADVGGEGGQRTPGLGLGAAPSPAPGPAPPPSTVCGPAGAPCPPAPLGPVSRWWRDPNSAFGELGLVDPQALGNSPVLDAEAEVEAEEAEAAGEEGRTAGPPGPLTGSGQPLSAAAAAGGMLGLPLPPLKKRGKMLAAAAANTSGPPLLAAAALAAADPATAAAVAALLASANLGPPPLQQLPPGGGGGTVGGGGGGHLSPFQLPLPLQLPGFPGGQGLALPLPHPAAGAGAGPVGPTAGPHHTAAAAAAAARQHQQAVLLATTRLLQSSAFKPVAPRQQHSNRGSNRLTATHTATESMASGFSGGGTAGGAGSHWAGVVVGAGAGRRAAAAAAAAGSRPEQSENGGSRADGNDSARGANHWTSINGGTAARSGVAGGRPGVASRRVQPGWRLMSRRGSLQVYPDCCKLYDISSRVPSQN</sequence>
<feature type="compositionally biased region" description="Low complexity" evidence="1">
    <location>
        <begin position="1011"/>
        <end position="1032"/>
    </location>
</feature>
<dbReference type="InParanoid" id="D8UEC4"/>
<feature type="region of interest" description="Disordered" evidence="1">
    <location>
        <begin position="191"/>
        <end position="215"/>
    </location>
</feature>
<feature type="region of interest" description="Disordered" evidence="1">
    <location>
        <begin position="421"/>
        <end position="592"/>
    </location>
</feature>
<feature type="compositionally biased region" description="Basic and acidic residues" evidence="1">
    <location>
        <begin position="803"/>
        <end position="816"/>
    </location>
</feature>
<evidence type="ECO:0000313" key="2">
    <source>
        <dbReference type="EMBL" id="EFJ41944.1"/>
    </source>
</evidence>
<feature type="region of interest" description="Disordered" evidence="1">
    <location>
        <begin position="325"/>
        <end position="401"/>
    </location>
</feature>